<protein>
    <submittedName>
        <fullName evidence="11">Unannotated protein</fullName>
    </submittedName>
</protein>
<sequence length="192" mass="20706">MQISQVLEQWAIPINILIVLIVAVIAKTILSAATRKLVRTVIGGVNKVQRADVDAGVAEKRLAARTKTIASVLDNFATWVITITAIVMVLSELGVNVGALIAVSTVVGAAIGFGAQTLVKDLISGLFIVFEDQYGVGDRVQLDGVTGIVERVGLRVTEVRDENRVLWFIRNGEILKVGNFSQEKKSAKRKAK</sequence>
<dbReference type="SUPFAM" id="SSF50182">
    <property type="entry name" value="Sm-like ribonucleoproteins"/>
    <property type="match status" value="1"/>
</dbReference>
<feature type="transmembrane region" description="Helical" evidence="7">
    <location>
        <begin position="69"/>
        <end position="91"/>
    </location>
</feature>
<evidence type="ECO:0000256" key="4">
    <source>
        <dbReference type="ARBA" id="ARBA00022692"/>
    </source>
</evidence>
<dbReference type="GO" id="GO:0005886">
    <property type="term" value="C:plasma membrane"/>
    <property type="evidence" value="ECO:0007669"/>
    <property type="project" value="UniProtKB-SubCell"/>
</dbReference>
<dbReference type="InterPro" id="IPR011014">
    <property type="entry name" value="MscS_channel_TM-2"/>
</dbReference>
<dbReference type="Gene3D" id="2.30.30.60">
    <property type="match status" value="1"/>
</dbReference>
<keyword evidence="5 7" id="KW-1133">Transmembrane helix</keyword>
<keyword evidence="3" id="KW-1003">Cell membrane</keyword>
<dbReference type="PANTHER" id="PTHR30460">
    <property type="entry name" value="MODERATE CONDUCTANCE MECHANOSENSITIVE CHANNEL YBIO"/>
    <property type="match status" value="1"/>
</dbReference>
<feature type="domain" description="Mechanosensitive ion channel MscS" evidence="8">
    <location>
        <begin position="117"/>
        <end position="181"/>
    </location>
</feature>
<organism evidence="11">
    <name type="scientific">freshwater metagenome</name>
    <dbReference type="NCBI Taxonomy" id="449393"/>
    <lineage>
        <taxon>unclassified sequences</taxon>
        <taxon>metagenomes</taxon>
        <taxon>ecological metagenomes</taxon>
    </lineage>
</organism>
<evidence type="ECO:0000256" key="5">
    <source>
        <dbReference type="ARBA" id="ARBA00022989"/>
    </source>
</evidence>
<evidence type="ECO:0000256" key="3">
    <source>
        <dbReference type="ARBA" id="ARBA00022475"/>
    </source>
</evidence>
<dbReference type="InterPro" id="IPR006685">
    <property type="entry name" value="MscS_channel_2nd"/>
</dbReference>
<dbReference type="GO" id="GO:0008381">
    <property type="term" value="F:mechanosensitive monoatomic ion channel activity"/>
    <property type="evidence" value="ECO:0007669"/>
    <property type="project" value="InterPro"/>
</dbReference>
<accession>A0A6J6DZ43</accession>
<dbReference type="InterPro" id="IPR023408">
    <property type="entry name" value="MscS_beta-dom_sf"/>
</dbReference>
<feature type="transmembrane region" description="Helical" evidence="7">
    <location>
        <begin position="12"/>
        <end position="30"/>
    </location>
</feature>
<reference evidence="11" key="1">
    <citation type="submission" date="2020-05" db="EMBL/GenBank/DDBJ databases">
        <authorList>
            <person name="Chiriac C."/>
            <person name="Salcher M."/>
            <person name="Ghai R."/>
            <person name="Kavagutti S V."/>
        </authorList>
    </citation>
    <scope>NUCLEOTIDE SEQUENCE</scope>
</reference>
<dbReference type="SUPFAM" id="SSF82861">
    <property type="entry name" value="Mechanosensitive channel protein MscS (YggB), transmembrane region"/>
    <property type="match status" value="1"/>
</dbReference>
<feature type="domain" description="Mechanosensitive ion channel transmembrane helices 2/3" evidence="9">
    <location>
        <begin position="80"/>
        <end position="116"/>
    </location>
</feature>
<evidence type="ECO:0000256" key="1">
    <source>
        <dbReference type="ARBA" id="ARBA00004651"/>
    </source>
</evidence>
<evidence type="ECO:0000313" key="10">
    <source>
        <dbReference type="EMBL" id="CAB4540715.1"/>
    </source>
</evidence>
<keyword evidence="6 7" id="KW-0472">Membrane</keyword>
<evidence type="ECO:0000256" key="2">
    <source>
        <dbReference type="ARBA" id="ARBA00008017"/>
    </source>
</evidence>
<gene>
    <name evidence="10" type="ORF">UFOPK1503_00226</name>
    <name evidence="11" type="ORF">UFOPK1693_00569</name>
</gene>
<dbReference type="Pfam" id="PF00924">
    <property type="entry name" value="MS_channel_2nd"/>
    <property type="match status" value="1"/>
</dbReference>
<dbReference type="EMBL" id="CAEZST010000002">
    <property type="protein sequence ID" value="CAB4540715.1"/>
    <property type="molecule type" value="Genomic_DNA"/>
</dbReference>
<dbReference type="InterPro" id="IPR010920">
    <property type="entry name" value="LSM_dom_sf"/>
</dbReference>
<evidence type="ECO:0000313" key="11">
    <source>
        <dbReference type="EMBL" id="CAB4569327.1"/>
    </source>
</evidence>
<proteinExistence type="inferred from homology"/>
<comment type="subcellular location">
    <subcellularLocation>
        <location evidence="1">Cell membrane</location>
        <topology evidence="1">Multi-pass membrane protein</topology>
    </subcellularLocation>
</comment>
<dbReference type="EMBL" id="CAEZTO010000005">
    <property type="protein sequence ID" value="CAB4569327.1"/>
    <property type="molecule type" value="Genomic_DNA"/>
</dbReference>
<dbReference type="Pfam" id="PF21088">
    <property type="entry name" value="MS_channel_1st"/>
    <property type="match status" value="1"/>
</dbReference>
<dbReference type="InterPro" id="IPR045276">
    <property type="entry name" value="YbiO_bact"/>
</dbReference>
<dbReference type="AlphaFoldDB" id="A0A6J6DZ43"/>
<name>A0A6J6DZ43_9ZZZZ</name>
<evidence type="ECO:0000259" key="9">
    <source>
        <dbReference type="Pfam" id="PF21088"/>
    </source>
</evidence>
<evidence type="ECO:0000259" key="8">
    <source>
        <dbReference type="Pfam" id="PF00924"/>
    </source>
</evidence>
<evidence type="ECO:0000256" key="6">
    <source>
        <dbReference type="ARBA" id="ARBA00023136"/>
    </source>
</evidence>
<feature type="transmembrane region" description="Helical" evidence="7">
    <location>
        <begin position="97"/>
        <end position="119"/>
    </location>
</feature>
<dbReference type="PANTHER" id="PTHR30460:SF0">
    <property type="entry name" value="MODERATE CONDUCTANCE MECHANOSENSITIVE CHANNEL YBIO"/>
    <property type="match status" value="1"/>
</dbReference>
<dbReference type="FunFam" id="2.30.30.60:FF:000001">
    <property type="entry name" value="MscS Mechanosensitive ion channel"/>
    <property type="match status" value="1"/>
</dbReference>
<dbReference type="Gene3D" id="1.10.287.1260">
    <property type="match status" value="1"/>
</dbReference>
<comment type="similarity">
    <text evidence="2">Belongs to the MscS (TC 1.A.23) family.</text>
</comment>
<evidence type="ECO:0000256" key="7">
    <source>
        <dbReference type="SAM" id="Phobius"/>
    </source>
</evidence>
<keyword evidence="4 7" id="KW-0812">Transmembrane</keyword>
<dbReference type="InterPro" id="IPR049142">
    <property type="entry name" value="MS_channel_1st"/>
</dbReference>